<accession>A0A084IGA7</accession>
<reference evidence="2 3" key="1">
    <citation type="submission" date="2013-03" db="EMBL/GenBank/DDBJ databases">
        <title>Salinisphaera hydrothermalis C41B8 Genome Sequencing.</title>
        <authorList>
            <person name="Li C."/>
            <person name="Lai Q."/>
            <person name="Shao Z."/>
        </authorList>
    </citation>
    <scope>NUCLEOTIDE SEQUENCE [LARGE SCALE GENOMIC DNA]</scope>
    <source>
        <strain evidence="2 3">C41B8</strain>
    </source>
</reference>
<dbReference type="GO" id="GO:0016746">
    <property type="term" value="F:acyltransferase activity"/>
    <property type="evidence" value="ECO:0007669"/>
    <property type="project" value="InterPro"/>
</dbReference>
<dbReference type="Pfam" id="PF22691">
    <property type="entry name" value="Thiolase_C_1"/>
    <property type="match status" value="1"/>
</dbReference>
<gene>
    <name evidence="2" type="ORF">C41B8_18477</name>
</gene>
<dbReference type="Proteomes" id="UP000028302">
    <property type="component" value="Unassembled WGS sequence"/>
</dbReference>
<dbReference type="PATRIC" id="fig|1304275.5.peg.3772"/>
<evidence type="ECO:0000313" key="3">
    <source>
        <dbReference type="Proteomes" id="UP000028302"/>
    </source>
</evidence>
<dbReference type="InterPro" id="IPR016039">
    <property type="entry name" value="Thiolase-like"/>
</dbReference>
<dbReference type="STRING" id="1304275.C41B8_18477"/>
<dbReference type="Gene3D" id="3.40.47.10">
    <property type="match status" value="1"/>
</dbReference>
<proteinExistence type="predicted"/>
<evidence type="ECO:0000259" key="1">
    <source>
        <dbReference type="Pfam" id="PF22691"/>
    </source>
</evidence>
<dbReference type="eggNOG" id="COG0183">
    <property type="taxonomic scope" value="Bacteria"/>
</dbReference>
<protein>
    <submittedName>
        <fullName evidence="2">Nonspecific lipid-transfer protein</fullName>
    </submittedName>
</protein>
<dbReference type="AlphaFoldDB" id="A0A084IGA7"/>
<dbReference type="EMBL" id="APNK01000057">
    <property type="protein sequence ID" value="KEZ75741.1"/>
    <property type="molecule type" value="Genomic_DNA"/>
</dbReference>
<feature type="domain" description="Thiolase C-terminal" evidence="1">
    <location>
        <begin position="82"/>
        <end position="212"/>
    </location>
</feature>
<organism evidence="2 3">
    <name type="scientific">Salinisphaera hydrothermalis (strain C41B8)</name>
    <dbReference type="NCBI Taxonomy" id="1304275"/>
    <lineage>
        <taxon>Bacteria</taxon>
        <taxon>Pseudomonadati</taxon>
        <taxon>Pseudomonadota</taxon>
        <taxon>Gammaproteobacteria</taxon>
        <taxon>Salinisphaerales</taxon>
        <taxon>Salinisphaeraceae</taxon>
        <taxon>Salinisphaera</taxon>
    </lineage>
</organism>
<dbReference type="PANTHER" id="PTHR42870:SF1">
    <property type="entry name" value="NON-SPECIFIC LIPID-TRANSFER PROTEIN-LIKE 2"/>
    <property type="match status" value="1"/>
</dbReference>
<dbReference type="PANTHER" id="PTHR42870">
    <property type="entry name" value="ACETYL-COA C-ACETYLTRANSFERASE"/>
    <property type="match status" value="1"/>
</dbReference>
<keyword evidence="3" id="KW-1185">Reference proteome</keyword>
<dbReference type="InterPro" id="IPR055140">
    <property type="entry name" value="Thiolase_C_2"/>
</dbReference>
<dbReference type="CDD" id="cd00829">
    <property type="entry name" value="SCP-x_thiolase"/>
    <property type="match status" value="1"/>
</dbReference>
<comment type="caution">
    <text evidence="2">The sequence shown here is derived from an EMBL/GenBank/DDBJ whole genome shotgun (WGS) entry which is preliminary data.</text>
</comment>
<sequence>MKTVALTTRRHANLNSAAYFYDKPLTEVDYDAARYVVEPFRLFDICLETDGAAAVLVSQGNNARRGVQILSATEGHADYPDDIMGRRDILNMGITKCGPRALKEAGIRHDELDFAQIYDCFTFIVLRQLEELGFCRRGEAPDFVANGRIDLDGDLPLNTHGGLLSEAHVAGMNHIVEAVRQLRGEADQRQVRDAKLGLVTGYGDYGDGSVVVLGR</sequence>
<evidence type="ECO:0000313" key="2">
    <source>
        <dbReference type="EMBL" id="KEZ75741.1"/>
    </source>
</evidence>
<dbReference type="SUPFAM" id="SSF53901">
    <property type="entry name" value="Thiolase-like"/>
    <property type="match status" value="1"/>
</dbReference>
<name>A0A084IGA7_SALHC</name>